<accession>U9SUX2</accession>
<name>U9SUX2_RHIID</name>
<dbReference type="STRING" id="747089.U9SUX2"/>
<reference evidence="1" key="1">
    <citation type="submission" date="2013-07" db="EMBL/GenBank/DDBJ databases">
        <title>The genome of an arbuscular mycorrhizal fungus provides insights into the evolution of the oldest plant symbiosis.</title>
        <authorList>
            <consortium name="DOE Joint Genome Institute"/>
            <person name="Tisserant E."/>
            <person name="Malbreil M."/>
            <person name="Kuo A."/>
            <person name="Kohler A."/>
            <person name="Symeonidi A."/>
            <person name="Balestrini R."/>
            <person name="Charron P."/>
            <person name="Duensing N."/>
            <person name="Frei-dit-Frey N."/>
            <person name="Gianinazzi-Pearson V."/>
            <person name="Gilbert B."/>
            <person name="Handa Y."/>
            <person name="Hijri M."/>
            <person name="Kaul R."/>
            <person name="Kawaguchi M."/>
            <person name="Krajinski F."/>
            <person name="Lammers P."/>
            <person name="Lapierre D."/>
            <person name="Masclaux F.G."/>
            <person name="Murat C."/>
            <person name="Morin E."/>
            <person name="Ndikumana S."/>
            <person name="Pagni M."/>
            <person name="Petitpierre D."/>
            <person name="Requena N."/>
            <person name="Rosikiewicz P."/>
            <person name="Riley R."/>
            <person name="Saito K."/>
            <person name="San Clemente H."/>
            <person name="Shapiro H."/>
            <person name="van Tuinen D."/>
            <person name="Becard G."/>
            <person name="Bonfante P."/>
            <person name="Paszkowski U."/>
            <person name="Shachar-Hill Y."/>
            <person name="Young J.P."/>
            <person name="Sanders I.R."/>
            <person name="Henrissat B."/>
            <person name="Rensing S.A."/>
            <person name="Grigoriev I.V."/>
            <person name="Corradi N."/>
            <person name="Roux C."/>
            <person name="Martin F."/>
        </authorList>
    </citation>
    <scope>NUCLEOTIDE SEQUENCE</scope>
    <source>
        <strain evidence="1">DAOM 197198</strain>
    </source>
</reference>
<dbReference type="AlphaFoldDB" id="U9SUX2"/>
<dbReference type="HOGENOM" id="CLU_1094774_0_0_1"/>
<proteinExistence type="predicted"/>
<gene>
    <name evidence="1" type="ORF">GLOINDRAFT_10074</name>
</gene>
<evidence type="ECO:0000313" key="1">
    <source>
        <dbReference type="EMBL" id="ERZ98906.1"/>
    </source>
</evidence>
<organism evidence="1">
    <name type="scientific">Rhizophagus irregularis (strain DAOM 181602 / DAOM 197198 / MUCL 43194)</name>
    <name type="common">Arbuscular mycorrhizal fungus</name>
    <name type="synonym">Glomus intraradices</name>
    <dbReference type="NCBI Taxonomy" id="747089"/>
    <lineage>
        <taxon>Eukaryota</taxon>
        <taxon>Fungi</taxon>
        <taxon>Fungi incertae sedis</taxon>
        <taxon>Mucoromycota</taxon>
        <taxon>Glomeromycotina</taxon>
        <taxon>Glomeromycetes</taxon>
        <taxon>Glomerales</taxon>
        <taxon>Glomeraceae</taxon>
        <taxon>Rhizophagus</taxon>
    </lineage>
</organism>
<sequence>MLQKHKKKLQELQIFRPVFTSAKNLKVTASTPAQKAKVPNTEKINLHDKYEFPDLWTVLNGKMKYLQKNRFDKKEGLMALSAQQVQEILADEFLNPSTPEEYHGLYVDQFHSPPDGSLIFCQYRSKNNQRGIERSSVQDIHLPSNSEYKKTHCGVNRVGNFMKDIGKSVKVDLLPGILTNHSGCKTVAQILQDADVPKDAIMEVIGHKKPSRSSILDDSTNTNIADTPVEFSFDDDKKFPIFNNCHFNNVTFKL</sequence>
<dbReference type="EMBL" id="KI298410">
    <property type="protein sequence ID" value="ERZ98906.1"/>
    <property type="molecule type" value="Genomic_DNA"/>
</dbReference>
<protein>
    <submittedName>
        <fullName evidence="1">Uncharacterized protein</fullName>
    </submittedName>
</protein>
<dbReference type="VEuPathDB" id="FungiDB:RhiirFUN_025701"/>